<name>A0A8T2PC45_9TELE</name>
<comment type="caution">
    <text evidence="1">The sequence shown here is derived from an EMBL/GenBank/DDBJ whole genome shotgun (WGS) entry which is preliminary data.</text>
</comment>
<dbReference type="AlphaFoldDB" id="A0A8T2PC45"/>
<protein>
    <submittedName>
        <fullName evidence="1">Uncharacterized protein</fullName>
    </submittedName>
</protein>
<sequence>MCKKGLLGVIDGLSAKATEFPCSLWRGRGESYGNGFPLTVPNPQSCASELLNRERRYEGELLRVKGALELSLLVYHSESFRLSLKMNI</sequence>
<proteinExistence type="predicted"/>
<gene>
    <name evidence="1" type="ORF">JZ751_008102</name>
</gene>
<organism evidence="1 2">
    <name type="scientific">Albula glossodonta</name>
    <name type="common">roundjaw bonefish</name>
    <dbReference type="NCBI Taxonomy" id="121402"/>
    <lineage>
        <taxon>Eukaryota</taxon>
        <taxon>Metazoa</taxon>
        <taxon>Chordata</taxon>
        <taxon>Craniata</taxon>
        <taxon>Vertebrata</taxon>
        <taxon>Euteleostomi</taxon>
        <taxon>Actinopterygii</taxon>
        <taxon>Neopterygii</taxon>
        <taxon>Teleostei</taxon>
        <taxon>Albuliformes</taxon>
        <taxon>Albulidae</taxon>
        <taxon>Albula</taxon>
    </lineage>
</organism>
<evidence type="ECO:0000313" key="2">
    <source>
        <dbReference type="Proteomes" id="UP000824540"/>
    </source>
</evidence>
<evidence type="ECO:0000313" key="1">
    <source>
        <dbReference type="EMBL" id="KAG9346277.1"/>
    </source>
</evidence>
<dbReference type="Proteomes" id="UP000824540">
    <property type="component" value="Unassembled WGS sequence"/>
</dbReference>
<accession>A0A8T2PC45</accession>
<dbReference type="EMBL" id="JAFBMS010000016">
    <property type="protein sequence ID" value="KAG9346277.1"/>
    <property type="molecule type" value="Genomic_DNA"/>
</dbReference>
<keyword evidence="2" id="KW-1185">Reference proteome</keyword>
<reference evidence="1" key="1">
    <citation type="thesis" date="2021" institute="BYU ScholarsArchive" country="Provo, UT, USA">
        <title>Applications of and Algorithms for Genome Assembly and Genomic Analyses with an Emphasis on Marine Teleosts.</title>
        <authorList>
            <person name="Pickett B.D."/>
        </authorList>
    </citation>
    <scope>NUCLEOTIDE SEQUENCE</scope>
    <source>
        <strain evidence="1">HI-2016</strain>
    </source>
</reference>